<dbReference type="PROSITE" id="PS51468">
    <property type="entry name" value="VIT"/>
    <property type="match status" value="1"/>
</dbReference>
<dbReference type="EMBL" id="MLAK01000684">
    <property type="protein sequence ID" value="OHT07858.1"/>
    <property type="molecule type" value="Genomic_DNA"/>
</dbReference>
<dbReference type="Pfam" id="PF13768">
    <property type="entry name" value="VWA_3"/>
    <property type="match status" value="1"/>
</dbReference>
<dbReference type="SUPFAM" id="SSF53300">
    <property type="entry name" value="vWA-like"/>
    <property type="match status" value="1"/>
</dbReference>
<dbReference type="InterPro" id="IPR002035">
    <property type="entry name" value="VWF_A"/>
</dbReference>
<evidence type="ECO:0000259" key="2">
    <source>
        <dbReference type="PROSITE" id="PS51468"/>
    </source>
</evidence>
<organism evidence="3 4">
    <name type="scientific">Tritrichomonas foetus</name>
    <dbReference type="NCBI Taxonomy" id="1144522"/>
    <lineage>
        <taxon>Eukaryota</taxon>
        <taxon>Metamonada</taxon>
        <taxon>Parabasalia</taxon>
        <taxon>Tritrichomonadida</taxon>
        <taxon>Tritrichomonadidae</taxon>
        <taxon>Tritrichomonas</taxon>
    </lineage>
</organism>
<evidence type="ECO:0000313" key="3">
    <source>
        <dbReference type="EMBL" id="OHT07858.1"/>
    </source>
</evidence>
<reference evidence="3" key="1">
    <citation type="submission" date="2016-10" db="EMBL/GenBank/DDBJ databases">
        <authorList>
            <person name="Benchimol M."/>
            <person name="Almeida L.G."/>
            <person name="Vasconcelos A.T."/>
            <person name="Perreira-Neves A."/>
            <person name="Rosa I.A."/>
            <person name="Tasca T."/>
            <person name="Bogo M.R."/>
            <person name="de Souza W."/>
        </authorList>
    </citation>
    <scope>NUCLEOTIDE SEQUENCE [LARGE SCALE GENOMIC DNA]</scope>
    <source>
        <strain evidence="3">K</strain>
    </source>
</reference>
<proteinExistence type="predicted"/>
<protein>
    <submittedName>
        <fullName evidence="3">Breast cancer suppressor candidate 1,bcsc-1</fullName>
    </submittedName>
</protein>
<dbReference type="PROSITE" id="PS50234">
    <property type="entry name" value="VWFA"/>
    <property type="match status" value="1"/>
</dbReference>
<keyword evidence="4" id="KW-1185">Reference proteome</keyword>
<feature type="domain" description="VIT" evidence="2">
    <location>
        <begin position="14"/>
        <end position="141"/>
    </location>
</feature>
<feature type="domain" description="VWFA" evidence="1">
    <location>
        <begin position="268"/>
        <end position="438"/>
    </location>
</feature>
<dbReference type="Pfam" id="PF08487">
    <property type="entry name" value="VIT"/>
    <property type="match status" value="1"/>
</dbReference>
<dbReference type="InterPro" id="IPR036465">
    <property type="entry name" value="vWFA_dom_sf"/>
</dbReference>
<evidence type="ECO:0000259" key="1">
    <source>
        <dbReference type="PROSITE" id="PS50234"/>
    </source>
</evidence>
<dbReference type="OrthoDB" id="1729737at2759"/>
<dbReference type="Proteomes" id="UP000179807">
    <property type="component" value="Unassembled WGS sequence"/>
</dbReference>
<dbReference type="VEuPathDB" id="TrichDB:TRFO_23806"/>
<name>A0A1J4KA64_9EUKA</name>
<gene>
    <name evidence="3" type="ORF">TRFO_23806</name>
</gene>
<dbReference type="AlphaFoldDB" id="A0A1J4KA64"/>
<dbReference type="Gene3D" id="3.40.50.410">
    <property type="entry name" value="von Willebrand factor, type A domain"/>
    <property type="match status" value="1"/>
</dbReference>
<dbReference type="RefSeq" id="XP_068360994.1">
    <property type="nucleotide sequence ID" value="XM_068503381.1"/>
</dbReference>
<dbReference type="InterPro" id="IPR013694">
    <property type="entry name" value="VIT"/>
</dbReference>
<evidence type="ECO:0000313" key="4">
    <source>
        <dbReference type="Proteomes" id="UP000179807"/>
    </source>
</evidence>
<dbReference type="SMART" id="SM00327">
    <property type="entry name" value="VWA"/>
    <property type="match status" value="1"/>
</dbReference>
<dbReference type="PANTHER" id="PTHR45737">
    <property type="entry name" value="VON WILLEBRAND FACTOR A DOMAIN-CONTAINING PROTEIN 5A"/>
    <property type="match status" value="1"/>
</dbReference>
<dbReference type="PANTHER" id="PTHR45737:SF6">
    <property type="entry name" value="VON WILLEBRAND FACTOR A DOMAIN-CONTAINING PROTEIN 5A"/>
    <property type="match status" value="1"/>
</dbReference>
<dbReference type="GeneID" id="94838085"/>
<comment type="caution">
    <text evidence="3">The sequence shown here is derived from an EMBL/GenBank/DDBJ whole genome shotgun (WGS) entry which is preliminary data.</text>
</comment>
<accession>A0A1J4KA64</accession>
<sequence length="800" mass="89581">MSSHFFIINPNLSIGSFYYTHNNQFVTLQPKNLVIKGMMRGFLLDVEINQTTSAPCDIPEVSYTFPTDGRLCVHSLYFSIGDEKIQAKIKSSDQAEEIFEEAVSDGITAVMTRTLEPGLLSVAVGNVPKDKEITVSMKISFLAILSNSKTLITKIPLKSVTPDGTILDLVKIPSLKISIDLDIKTTESIANVCLNCDHTFDKSIQNCSTKCYGGKLTSLNKLITDENLIVEIELEKNVESQILSTEKASLLSIIPVFSKKTQKTKPNEYVILLDCSCSMKGASIENAKKALTTLIQTFPNETSISIYCFGTTYFPICIRYILNHKNKSNIKTKIKNIKANLGGTQMSQILKFLFLTKPSSTRQVFLISDGEAYDRQEAITLISENKHCNRFFSIGLGNGADAGFLDEVAQITNGKSDYVYNSTQLESLLIEDYILSTEGSITNYNIIAENTSSFQTVPFPLPPLLPKVVKHIFIKSDQNMSTILVNEHDSSFEYIISDNRILANESTENITILKDALYALFAQEYLKEITTDKEKSISVSLESGVLCKYTSYVGVSKKKYVDLSQQNSASRECAYISIEPPKISHVRKKTSSCFEEKCCRRYSSSRSHQPDCAAPVRSYCRAPPPPDFTAPVRSYYRAPPPPCDSPSSYCRAPPPPCDSPSSYCRAPPPPLPCGATLTQFTSPLNDPKIEIVWNSKISTEDILRQQSFDGFWEISKEIISKYFTERIMNEISGKFSEISPIVLKRILATIFALAYLEKHRLNQQKMWKSSHNKAVKWLNRMAKQPISWNEFISAILGEMK</sequence>